<evidence type="ECO:0000256" key="2">
    <source>
        <dbReference type="ARBA" id="ARBA00001946"/>
    </source>
</evidence>
<dbReference type="PRINTS" id="PR00417">
    <property type="entry name" value="PRTPISMRASEI"/>
</dbReference>
<dbReference type="InterPro" id="IPR000380">
    <property type="entry name" value="Topo_IA"/>
</dbReference>
<proteinExistence type="inferred from homology"/>
<keyword evidence="10 11" id="KW-0413">Isomerase</keyword>
<keyword evidence="16" id="KW-1185">Reference proteome</keyword>
<dbReference type="InterPro" id="IPR003602">
    <property type="entry name" value="Topo_IA_DNA-bd_dom"/>
</dbReference>
<dbReference type="PROSITE" id="PS52039">
    <property type="entry name" value="TOPO_IA_2"/>
    <property type="match status" value="1"/>
</dbReference>
<comment type="cofactor">
    <cofactor evidence="2">
        <name>Mg(2+)</name>
        <dbReference type="ChEBI" id="CHEBI:18420"/>
    </cofactor>
</comment>
<dbReference type="InterPro" id="IPR013825">
    <property type="entry name" value="Topo_IA_cen_sub2"/>
</dbReference>
<dbReference type="GO" id="GO:0006310">
    <property type="term" value="P:DNA recombination"/>
    <property type="evidence" value="ECO:0007669"/>
    <property type="project" value="TreeGrafter"/>
</dbReference>
<dbReference type="Gene3D" id="1.10.290.10">
    <property type="entry name" value="Topoisomerase I, domain 4"/>
    <property type="match status" value="1"/>
</dbReference>
<dbReference type="SMART" id="SM00493">
    <property type="entry name" value="TOPRIM"/>
    <property type="match status" value="1"/>
</dbReference>
<dbReference type="InterPro" id="IPR023406">
    <property type="entry name" value="Topo_IA_AS"/>
</dbReference>
<reference evidence="15 16" key="1">
    <citation type="submission" date="2019-07" db="EMBL/GenBank/DDBJ databases">
        <title>De Novo Assembly of kiwifruit Actinidia rufa.</title>
        <authorList>
            <person name="Sugita-Konishi S."/>
            <person name="Sato K."/>
            <person name="Mori E."/>
            <person name="Abe Y."/>
            <person name="Kisaki G."/>
            <person name="Hamano K."/>
            <person name="Suezawa K."/>
            <person name="Otani M."/>
            <person name="Fukuda T."/>
            <person name="Manabe T."/>
            <person name="Gomi K."/>
            <person name="Tabuchi M."/>
            <person name="Akimitsu K."/>
            <person name="Kataoka I."/>
        </authorList>
    </citation>
    <scope>NUCLEOTIDE SEQUENCE [LARGE SCALE GENOMIC DNA]</scope>
    <source>
        <strain evidence="16">cv. Fuchu</strain>
    </source>
</reference>
<evidence type="ECO:0000259" key="14">
    <source>
        <dbReference type="PROSITE" id="PS52039"/>
    </source>
</evidence>
<dbReference type="EMBL" id="BJWL01000005">
    <property type="protein sequence ID" value="GFY87452.1"/>
    <property type="molecule type" value="Genomic_DNA"/>
</dbReference>
<dbReference type="PROSITE" id="PS00396">
    <property type="entry name" value="TOPO_IA_1"/>
    <property type="match status" value="1"/>
</dbReference>
<dbReference type="EC" id="5.6.2.1" evidence="11"/>
<evidence type="ECO:0000256" key="3">
    <source>
        <dbReference type="ARBA" id="ARBA00009446"/>
    </source>
</evidence>
<dbReference type="Pfam" id="PF01131">
    <property type="entry name" value="Topoisom_bac"/>
    <property type="match status" value="1"/>
</dbReference>
<dbReference type="GO" id="GO:0003917">
    <property type="term" value="F:DNA topoisomerase type I (single strand cut, ATP-independent) activity"/>
    <property type="evidence" value="ECO:0007669"/>
    <property type="project" value="UniProtKB-EC"/>
</dbReference>
<keyword evidence="9 11" id="KW-0238">DNA-binding</keyword>
<dbReference type="InterPro" id="IPR034144">
    <property type="entry name" value="TOPRIM_TopoIII"/>
</dbReference>
<keyword evidence="7" id="KW-0460">Magnesium</keyword>
<evidence type="ECO:0000256" key="6">
    <source>
        <dbReference type="ARBA" id="ARBA00022833"/>
    </source>
</evidence>
<evidence type="ECO:0000256" key="7">
    <source>
        <dbReference type="ARBA" id="ARBA00022842"/>
    </source>
</evidence>
<dbReference type="GO" id="GO:0031422">
    <property type="term" value="C:RecQ family helicase-topoisomerase III complex"/>
    <property type="evidence" value="ECO:0007669"/>
    <property type="project" value="TreeGrafter"/>
</dbReference>
<keyword evidence="4" id="KW-0479">Metal-binding</keyword>
<dbReference type="InterPro" id="IPR013824">
    <property type="entry name" value="Topo_IA_cen_sub1"/>
</dbReference>
<dbReference type="GO" id="GO:0005634">
    <property type="term" value="C:nucleus"/>
    <property type="evidence" value="ECO:0007669"/>
    <property type="project" value="TreeGrafter"/>
</dbReference>
<sequence>MSGGGRAIRVLNVAEKPSVAKAVAGILSKSGGGGMRVREGRSRYNKVFEFSYNIRGQQCHMLFTSVTGHLMELDFDDRYRKWHSCDPVDLYHAPVRKFVPEDKLDIKRTLNEEARTCQWLVLWLDCDREGENIAFEVVEVCTEANRHLNVWRARFSALIEREIRESVETLGRPNQLFADAVDVRQEIDLRIGASFTRFQTMLLRDAFRLDFATDDRNLVLSYGPCQFPTLGFVVERYWEIQSHEPEEFWTINCTHNSDEGTAAFNWMRGHLFDHTCAVIIYEMCVQEPTATVIKVRQQERLKYPPHPLSTIELEKRASRYFRMSSEQTMKVAEDLYQSGFISYPRTETDCFSQRTDLHAIVQEQQGHPVWGSYAQRLLDPGEGLWRNPSSGGHDDKAHPPIHPTKFSGGESRWSQDHHRLYELVVRHFLACVSKPAVGAETTVEIDIAGELFSSSGRVILEKNYLDVYRFESWGGSMIPTYTFGQQLVPTTLTLDSGVTRPPPLLSEADLLTCIGTDATMHDHIKKLLDRFYATKDSNTRFSPTNLGEALVMGYDDMGYELWKPYLRAMMESDMKSVSTGTKRKAEVLASCLEQMKACFVDARLNKVKTVRSNGNFL</sequence>
<dbReference type="Gene3D" id="1.10.460.10">
    <property type="entry name" value="Topoisomerase I, domain 2"/>
    <property type="match status" value="1"/>
</dbReference>
<dbReference type="PROSITE" id="PS50880">
    <property type="entry name" value="TOPRIM"/>
    <property type="match status" value="1"/>
</dbReference>
<comment type="catalytic activity">
    <reaction evidence="1 11">
        <text>ATP-independent breakage of single-stranded DNA, followed by passage and rejoining.</text>
        <dbReference type="EC" id="5.6.2.1"/>
    </reaction>
</comment>
<comment type="function">
    <text evidence="11">Introduces a single-strand break via transesterification at a target site in duplex DNA. Releases the supercoiling and torsional tension of DNA introduced during the DNA replication and transcription by transiently cleaving and rejoining one strand of the DNA duplex. The scissile phosphodiester is attacked by the catalytic tyrosine of the enzyme, resulting in the formation of a DNA-(5'-phosphotyrosyl)-enzyme intermediate and the expulsion of a 3'-OH DNA strand.</text>
</comment>
<feature type="domain" description="Toprim" evidence="13">
    <location>
        <begin position="9"/>
        <end position="156"/>
    </location>
</feature>
<dbReference type="GO" id="GO:0003677">
    <property type="term" value="F:DNA binding"/>
    <property type="evidence" value="ECO:0007669"/>
    <property type="project" value="UniProtKB-KW"/>
</dbReference>
<dbReference type="CDD" id="cd00186">
    <property type="entry name" value="TOP1Ac"/>
    <property type="match status" value="1"/>
</dbReference>
<dbReference type="PANTHER" id="PTHR11390:SF21">
    <property type="entry name" value="DNA TOPOISOMERASE 3-ALPHA"/>
    <property type="match status" value="1"/>
</dbReference>
<evidence type="ECO:0000256" key="4">
    <source>
        <dbReference type="ARBA" id="ARBA00022723"/>
    </source>
</evidence>
<dbReference type="GO" id="GO:0006265">
    <property type="term" value="P:DNA topological change"/>
    <property type="evidence" value="ECO:0007669"/>
    <property type="project" value="InterPro"/>
</dbReference>
<dbReference type="CDD" id="cd03362">
    <property type="entry name" value="TOPRIM_TopoIA_TopoIII"/>
    <property type="match status" value="1"/>
</dbReference>
<evidence type="ECO:0000256" key="12">
    <source>
        <dbReference type="SAM" id="MobiDB-lite"/>
    </source>
</evidence>
<dbReference type="PANTHER" id="PTHR11390">
    <property type="entry name" value="PROKARYOTIC DNA TOPOISOMERASE"/>
    <property type="match status" value="1"/>
</dbReference>
<dbReference type="GO" id="GO:0006281">
    <property type="term" value="P:DNA repair"/>
    <property type="evidence" value="ECO:0007669"/>
    <property type="project" value="TreeGrafter"/>
</dbReference>
<dbReference type="InterPro" id="IPR003601">
    <property type="entry name" value="Topo_IA_2"/>
</dbReference>
<comment type="similarity">
    <text evidence="3 11">Belongs to the type IA topoisomerase family.</text>
</comment>
<dbReference type="FunFam" id="3.40.50.140:FF:000003">
    <property type="entry name" value="DNA topoisomerase"/>
    <property type="match status" value="1"/>
</dbReference>
<dbReference type="FunFam" id="2.70.20.10:FF:000004">
    <property type="entry name" value="DNA topoisomerase"/>
    <property type="match status" value="1"/>
</dbReference>
<dbReference type="SMART" id="SM00436">
    <property type="entry name" value="TOP1Bc"/>
    <property type="match status" value="1"/>
</dbReference>
<dbReference type="SUPFAM" id="SSF56712">
    <property type="entry name" value="Prokaryotic type I DNA topoisomerase"/>
    <property type="match status" value="1"/>
</dbReference>
<evidence type="ECO:0000256" key="11">
    <source>
        <dbReference type="RuleBase" id="RU362092"/>
    </source>
</evidence>
<accession>A0A7J0EMC1</accession>
<gene>
    <name evidence="15" type="ORF">Acr_05g0010910</name>
</gene>
<dbReference type="Pfam" id="PF01751">
    <property type="entry name" value="Toprim"/>
    <property type="match status" value="1"/>
</dbReference>
<dbReference type="FunFam" id="1.10.290.10:FF:000001">
    <property type="entry name" value="DNA topoisomerase"/>
    <property type="match status" value="1"/>
</dbReference>
<evidence type="ECO:0000256" key="5">
    <source>
        <dbReference type="ARBA" id="ARBA00022771"/>
    </source>
</evidence>
<feature type="region of interest" description="Disordered" evidence="12">
    <location>
        <begin position="385"/>
        <end position="411"/>
    </location>
</feature>
<dbReference type="InterPro" id="IPR013497">
    <property type="entry name" value="Topo_IA_cen"/>
</dbReference>
<dbReference type="OrthoDB" id="430051at2759"/>
<evidence type="ECO:0000256" key="10">
    <source>
        <dbReference type="ARBA" id="ARBA00023235"/>
    </source>
</evidence>
<dbReference type="SMART" id="SM00437">
    <property type="entry name" value="TOP1Ac"/>
    <property type="match status" value="1"/>
</dbReference>
<dbReference type="Gene3D" id="3.40.50.140">
    <property type="match status" value="1"/>
</dbReference>
<dbReference type="Proteomes" id="UP000585474">
    <property type="component" value="Unassembled WGS sequence"/>
</dbReference>
<keyword evidence="5" id="KW-0863">Zinc-finger</keyword>
<evidence type="ECO:0000259" key="13">
    <source>
        <dbReference type="PROSITE" id="PS50880"/>
    </source>
</evidence>
<dbReference type="InterPro" id="IPR006171">
    <property type="entry name" value="TOPRIM_dom"/>
</dbReference>
<evidence type="ECO:0000313" key="15">
    <source>
        <dbReference type="EMBL" id="GFY87452.1"/>
    </source>
</evidence>
<name>A0A7J0EMC1_9ERIC</name>
<feature type="domain" description="Topo IA-type catalytic" evidence="14">
    <location>
        <begin position="174"/>
        <end position="600"/>
    </location>
</feature>
<dbReference type="Gene3D" id="2.70.20.10">
    <property type="entry name" value="Topoisomerase I, domain 3"/>
    <property type="match status" value="1"/>
</dbReference>
<evidence type="ECO:0000313" key="16">
    <source>
        <dbReference type="Proteomes" id="UP000585474"/>
    </source>
</evidence>
<evidence type="ECO:0000256" key="9">
    <source>
        <dbReference type="ARBA" id="ARBA00023125"/>
    </source>
</evidence>
<evidence type="ECO:0000256" key="8">
    <source>
        <dbReference type="ARBA" id="ARBA00023029"/>
    </source>
</evidence>
<evidence type="ECO:0000256" key="1">
    <source>
        <dbReference type="ARBA" id="ARBA00000213"/>
    </source>
</evidence>
<protein>
    <recommendedName>
        <fullName evidence="11">DNA topoisomerase</fullName>
        <ecNumber evidence="11">5.6.2.1</ecNumber>
    </recommendedName>
</protein>
<keyword evidence="6" id="KW-0862">Zinc</keyword>
<dbReference type="AlphaFoldDB" id="A0A7J0EMC1"/>
<dbReference type="InterPro" id="IPR023405">
    <property type="entry name" value="Topo_IA_core_domain"/>
</dbReference>
<dbReference type="InterPro" id="IPR013826">
    <property type="entry name" value="Topo_IA_cen_sub3"/>
</dbReference>
<dbReference type="GO" id="GO:0008270">
    <property type="term" value="F:zinc ion binding"/>
    <property type="evidence" value="ECO:0007669"/>
    <property type="project" value="UniProtKB-KW"/>
</dbReference>
<organism evidence="15 16">
    <name type="scientific">Actinidia rufa</name>
    <dbReference type="NCBI Taxonomy" id="165716"/>
    <lineage>
        <taxon>Eukaryota</taxon>
        <taxon>Viridiplantae</taxon>
        <taxon>Streptophyta</taxon>
        <taxon>Embryophyta</taxon>
        <taxon>Tracheophyta</taxon>
        <taxon>Spermatophyta</taxon>
        <taxon>Magnoliopsida</taxon>
        <taxon>eudicotyledons</taxon>
        <taxon>Gunneridae</taxon>
        <taxon>Pentapetalae</taxon>
        <taxon>asterids</taxon>
        <taxon>Ericales</taxon>
        <taxon>Actinidiaceae</taxon>
        <taxon>Actinidia</taxon>
    </lineage>
</organism>
<comment type="caution">
    <text evidence="15">The sequence shown here is derived from an EMBL/GenBank/DDBJ whole genome shotgun (WGS) entry which is preliminary data.</text>
</comment>
<keyword evidence="8 11" id="KW-0799">Topoisomerase</keyword>